<dbReference type="InterPro" id="IPR037165">
    <property type="entry name" value="AldOxase/xan_DH_Mopterin-bd_sf"/>
</dbReference>
<reference evidence="4 5" key="1">
    <citation type="submission" date="2021-08" db="EMBL/GenBank/DDBJ databases">
        <authorList>
            <person name="Peeters C."/>
        </authorList>
    </citation>
    <scope>NUCLEOTIDE SEQUENCE [LARGE SCALE GENOMIC DNA]</scope>
    <source>
        <strain evidence="4 5">LMG 21510</strain>
    </source>
</reference>
<dbReference type="Pfam" id="PF20256">
    <property type="entry name" value="MoCoBD_2"/>
    <property type="match status" value="1"/>
</dbReference>
<dbReference type="SMART" id="SM01008">
    <property type="entry name" value="Ald_Xan_dh_C"/>
    <property type="match status" value="1"/>
</dbReference>
<dbReference type="PANTHER" id="PTHR11908">
    <property type="entry name" value="XANTHINE DEHYDROGENASE"/>
    <property type="match status" value="1"/>
</dbReference>
<dbReference type="Proteomes" id="UP000721236">
    <property type="component" value="Unassembled WGS sequence"/>
</dbReference>
<dbReference type="InterPro" id="IPR016208">
    <property type="entry name" value="Ald_Oxase/xanthine_DH-like"/>
</dbReference>
<keyword evidence="1" id="KW-0500">Molybdenum</keyword>
<dbReference type="Gene3D" id="3.30.365.10">
    <property type="entry name" value="Aldehyde oxidase/xanthine dehydrogenase, molybdopterin binding domain"/>
    <property type="match status" value="4"/>
</dbReference>
<evidence type="ECO:0000259" key="3">
    <source>
        <dbReference type="SMART" id="SM01008"/>
    </source>
</evidence>
<dbReference type="Pfam" id="PF02738">
    <property type="entry name" value="MoCoBD_1"/>
    <property type="match status" value="1"/>
</dbReference>
<dbReference type="GO" id="GO:0047770">
    <property type="term" value="F:carboxylate reductase activity"/>
    <property type="evidence" value="ECO:0007669"/>
    <property type="project" value="UniProtKB-EC"/>
</dbReference>
<dbReference type="EC" id="1.2.99.6" evidence="4"/>
<evidence type="ECO:0000313" key="4">
    <source>
        <dbReference type="EMBL" id="CAG9165646.1"/>
    </source>
</evidence>
<evidence type="ECO:0000256" key="1">
    <source>
        <dbReference type="ARBA" id="ARBA00022505"/>
    </source>
</evidence>
<gene>
    <name evidence="4" type="primary">paoC_1</name>
    <name evidence="4" type="ORF">LMG21510_00158</name>
</gene>
<protein>
    <submittedName>
        <fullName evidence="4">Aldehyde oxidoreductase molybdenum-binding subunit PaoC</fullName>
        <ecNumber evidence="4">1.2.99.6</ecNumber>
    </submittedName>
</protein>
<organism evidence="4 5">
    <name type="scientific">Cupriavidus respiraculi</name>
    <dbReference type="NCBI Taxonomy" id="195930"/>
    <lineage>
        <taxon>Bacteria</taxon>
        <taxon>Pseudomonadati</taxon>
        <taxon>Pseudomonadota</taxon>
        <taxon>Betaproteobacteria</taxon>
        <taxon>Burkholderiales</taxon>
        <taxon>Burkholderiaceae</taxon>
        <taxon>Cupriavidus</taxon>
    </lineage>
</organism>
<dbReference type="InterPro" id="IPR046867">
    <property type="entry name" value="AldOxase/xan_DH_MoCoBD2"/>
</dbReference>
<keyword evidence="5" id="KW-1185">Reference proteome</keyword>
<dbReference type="Gene3D" id="3.90.1170.50">
    <property type="entry name" value="Aldehyde oxidase/xanthine dehydrogenase, a/b hammerhead"/>
    <property type="match status" value="1"/>
</dbReference>
<dbReference type="InterPro" id="IPR008274">
    <property type="entry name" value="AldOxase/xan_DH_MoCoBD1"/>
</dbReference>
<name>A0ABN7XZQ4_9BURK</name>
<feature type="domain" description="Aldehyde oxidase/xanthine dehydrogenase a/b hammerhead" evidence="3">
    <location>
        <begin position="29"/>
        <end position="141"/>
    </location>
</feature>
<comment type="caution">
    <text evidence="4">The sequence shown here is derived from an EMBL/GenBank/DDBJ whole genome shotgun (WGS) entry which is preliminary data.</text>
</comment>
<dbReference type="SUPFAM" id="SSF54665">
    <property type="entry name" value="CO dehydrogenase molybdoprotein N-domain-like"/>
    <property type="match status" value="1"/>
</dbReference>
<keyword evidence="2 4" id="KW-0560">Oxidoreductase</keyword>
<accession>A0ABN7XZQ4</accession>
<dbReference type="Pfam" id="PF01315">
    <property type="entry name" value="Ald_Xan_dh_C"/>
    <property type="match status" value="1"/>
</dbReference>
<dbReference type="InterPro" id="IPR000674">
    <property type="entry name" value="Ald_Oxase/Xan_DH_a/b"/>
</dbReference>
<dbReference type="EMBL" id="CAJZAH010000001">
    <property type="protein sequence ID" value="CAG9165646.1"/>
    <property type="molecule type" value="Genomic_DNA"/>
</dbReference>
<evidence type="ECO:0000313" key="5">
    <source>
        <dbReference type="Proteomes" id="UP000721236"/>
    </source>
</evidence>
<sequence length="769" mass="80503">MTMAPTMQTTTAPTTAGNDARIDAIDKVMGRTAYAADRLPPRLAHAMPVTATIGKGTILSIDVAAASRVRGVLLILTHETMDRLAPPRFLFAGGHASQSHAVLQSNAVAYRGQMVALVVAETLEAATEAAARVVVRYDKAPFTVRMDDAGAERVGQARAFGLPAMADKVVGDADAALRAAGLVMVDRRYGTPPQHQNPIELIGTVAQWEDGRLTVHEPTQAAEAVRQGLAAQFGIDAAAVRVVSPSIGGGFGQKNALLPHTAVVAAAARRLGRPVKLVVPRAQAFHAASFRPASVHRVRIGAARDGRMVAAVHETESQTSRFDLMPALGTEITARMYGIPNFRGHEALVRLDTQTPGFMRAPYEMAASFAFESAVDELAYRLAMDPVALRVLNDTQRDPVSGKPFSSRHLVECLRRGAARFDWARRSPVPRSMRAADGSLLGLGVAAGAYKAATAPALARLRLEPDGSVAVSVGGHEMGQGIRTAIALTVSSVLGVAPARVQVALGDTTAPPQHLTAGSWGTATVVPAVQQAAAEVRTQLIALATGTPRAALHGVAVERIVLADGALGVAGGPSVPIEAVLRDAHRTHVDSEVRRLAPGQVDQAMERAMRGLPAAAGPEYPDFVAMSYAAHFAEVHVNPRTGKVRVVRAVGVFDCGRVASPRTARSQAYGGMIWGIGAALSEASEVDPAVGGFLNADIAEYMVPVNADVGALEVDFIDKPDFRLNAAGVKGLGEVASVGAAAAIANAVFHATGQRFTRLPIRPDDVVAP</sequence>
<dbReference type="PANTHER" id="PTHR11908:SF132">
    <property type="entry name" value="ALDEHYDE OXIDASE 1-RELATED"/>
    <property type="match status" value="1"/>
</dbReference>
<dbReference type="SUPFAM" id="SSF56003">
    <property type="entry name" value="Molybdenum cofactor-binding domain"/>
    <property type="match status" value="1"/>
</dbReference>
<proteinExistence type="predicted"/>
<dbReference type="InterPro" id="IPR036856">
    <property type="entry name" value="Ald_Oxase/Xan_DH_a/b_sf"/>
</dbReference>
<evidence type="ECO:0000256" key="2">
    <source>
        <dbReference type="ARBA" id="ARBA00023002"/>
    </source>
</evidence>